<dbReference type="InterPro" id="IPR013783">
    <property type="entry name" value="Ig-like_fold"/>
</dbReference>
<dbReference type="InterPro" id="IPR009880">
    <property type="entry name" value="Glyoxal_oxidase_N"/>
</dbReference>
<dbReference type="SUPFAM" id="SSF81296">
    <property type="entry name" value="E set domains"/>
    <property type="match status" value="1"/>
</dbReference>
<dbReference type="Pfam" id="PF16656">
    <property type="entry name" value="Pur_ac_phosph_N"/>
    <property type="match status" value="1"/>
</dbReference>
<evidence type="ECO:0000256" key="1">
    <source>
        <dbReference type="ARBA" id="ARBA00022729"/>
    </source>
</evidence>
<feature type="chain" id="PRO_5031141454" description="Fibronectin type-III domain-containing protein" evidence="3">
    <location>
        <begin position="38"/>
        <end position="1327"/>
    </location>
</feature>
<dbReference type="InterPro" id="IPR006558">
    <property type="entry name" value="LamG-like"/>
</dbReference>
<dbReference type="Gene3D" id="2.130.10.80">
    <property type="entry name" value="Galactose oxidase/kelch, beta-propeller"/>
    <property type="match status" value="1"/>
</dbReference>
<sequence>MGTRTVRARRRRTSVVSALLVTTAVLLVPLATGTARASAPAISDVRVAAPGATTATIAWSTDIASDTQVAWGTTTAYGSTSTLNATPTTSHTVNLTGLTANRTYHFQVRSRDASGDLTTSADRTFTTSLGATTAGSLTDSDNSNTANVTRVTTNEGGRVVSLSVNVGAVDASVSRRSFQMAIYAANGSAPGALVATSGTGTLVANSWNTVPVSATLAPSTTYYLAFNTNGSSASVNNLRYANGGTSGWRTAGQAYGTWPSTFGAFSSQAVTFSMHATFASDVTPPTVALTSPAAGDVSGTVTLTATASDDSGVAAVQFKLDGQDLGAPDTQAPWTTTWDTAGLIDGQRRLTAVATDTAGLTATSAPVDVRTANSAAVRTVSPDPGSTVAGTTVTVRYRKVGAWAAGDGKHVHLRLDDGGTKMDFDADGDQSWTFTGVPGGQHTVVALVADGSHVEVPGSGGSVSFTTTAPDTVAPTVSVTAPTQGASLTGTVQVTAQAADEVGVAGVQLLLDGNPLGSEDTTAPYAVSWDTTTATNGAHRLTARARDSVNSTTSTAVDVTVANSDPRASVGEWGPVTSWPLVAVHASLLKTGEVLMWDAWEVPTSRAKLWNPTTNVFTDVPVGAGLFCAGQATDANGNLVVMGGHDGGQVGIKDVYSFDPDTRSWSRKPDMQYARWYPSVTQLPDGRMLTLSGMKTPYSFADTPEVYDPATGRVSTVPISTPEMHEEQYPQTAVLPNGKVLAISAEHGAVMTFDPRTNAWANLGTTQVPFGAWTSFAPGKFLITGGATDLDVYDPSNPAPSVRKARILDMTSGSPVWSAVPDMAAARSFHNVTMLPTGEAMVIGGSTEVNDFSPHGTLTAEQWSPTTNTWKQLASPARPRMYHSVSMLMPDGRVLSAGGGRLAPSPDQLNMQWYSPGYLFKGPRPTITSLPGQATIGSTMELVTPQAADIAKVSLVSLASVTHTADWNQRFVDLSFTRDGSTLTVDTPANANIAPANYYMVFAVDSNGVPSMAKIVQLRNGAPVGDTTAPTVSMTAPAAGASVSGSVTLTATAGDDVGVAGVRFEVDGTAVGVEDTTAPYSVPWASTGVPNGSHSIRAVARDAAGNSTASSAVAVTVTNTSSPPSSGLVAAYAFNEAGGTTLADGSGRGNAATVVGPSWTTAGKYGGALTFDGANDHVTVPDSASLDLGSSMTLEAWVRPTASSGYRTILMKETPTSLAYALYSASSTNRPSAWVQDTSSVGSAALPTSTWSHVAATYNGSRLRLYVNGVLRTDKAVNVPVPQSSGPLKIGGNAVWGEWFAGQIDEVRIYDRVLTAAEITSDMNAPQ</sequence>
<evidence type="ECO:0000313" key="5">
    <source>
        <dbReference type="EMBL" id="NYE36811.1"/>
    </source>
</evidence>
<dbReference type="Gene3D" id="2.60.120.200">
    <property type="match status" value="1"/>
</dbReference>
<dbReference type="SUPFAM" id="SSF49899">
    <property type="entry name" value="Concanavalin A-like lectins/glucanases"/>
    <property type="match status" value="1"/>
</dbReference>
<dbReference type="SMART" id="SM00560">
    <property type="entry name" value="LamGL"/>
    <property type="match status" value="1"/>
</dbReference>
<dbReference type="GO" id="GO:0003993">
    <property type="term" value="F:acid phosphatase activity"/>
    <property type="evidence" value="ECO:0007669"/>
    <property type="project" value="InterPro"/>
</dbReference>
<dbReference type="InterPro" id="IPR011043">
    <property type="entry name" value="Gal_Oxase/kelch_b-propeller"/>
</dbReference>
<dbReference type="SMART" id="SM00060">
    <property type="entry name" value="FN3"/>
    <property type="match status" value="1"/>
</dbReference>
<feature type="signal peptide" evidence="3">
    <location>
        <begin position="1"/>
        <end position="37"/>
    </location>
</feature>
<dbReference type="PANTHER" id="PTHR32208">
    <property type="entry name" value="SECRETED PROTEIN-RELATED"/>
    <property type="match status" value="1"/>
</dbReference>
<comment type="caution">
    <text evidence="5">The sequence shown here is derived from an EMBL/GenBank/DDBJ whole genome shotgun (WGS) entry which is preliminary data.</text>
</comment>
<dbReference type="CDD" id="cd00063">
    <property type="entry name" value="FN3"/>
    <property type="match status" value="1"/>
</dbReference>
<dbReference type="CDD" id="cd02851">
    <property type="entry name" value="E_set_GO_C"/>
    <property type="match status" value="1"/>
</dbReference>
<dbReference type="EMBL" id="JACCBW010000002">
    <property type="protein sequence ID" value="NYE36811.1"/>
    <property type="molecule type" value="Genomic_DNA"/>
</dbReference>
<dbReference type="InterPro" id="IPR008963">
    <property type="entry name" value="Purple_acid_Pase-like_N"/>
</dbReference>
<dbReference type="InterPro" id="IPR037293">
    <property type="entry name" value="Gal_Oxidase_central_sf"/>
</dbReference>
<organism evidence="5 6">
    <name type="scientific">Nocardioides cavernae</name>
    <dbReference type="NCBI Taxonomy" id="1921566"/>
    <lineage>
        <taxon>Bacteria</taxon>
        <taxon>Bacillati</taxon>
        <taxon>Actinomycetota</taxon>
        <taxon>Actinomycetes</taxon>
        <taxon>Propionibacteriales</taxon>
        <taxon>Nocardioidaceae</taxon>
        <taxon>Nocardioides</taxon>
    </lineage>
</organism>
<evidence type="ECO:0000256" key="2">
    <source>
        <dbReference type="ARBA" id="ARBA00023157"/>
    </source>
</evidence>
<evidence type="ECO:0000256" key="3">
    <source>
        <dbReference type="SAM" id="SignalP"/>
    </source>
</evidence>
<dbReference type="Pfam" id="PF09118">
    <property type="entry name" value="GO-like_E_set"/>
    <property type="match status" value="1"/>
</dbReference>
<dbReference type="Gene3D" id="2.60.40.10">
    <property type="entry name" value="Immunoglobulins"/>
    <property type="match status" value="5"/>
</dbReference>
<evidence type="ECO:0000313" key="6">
    <source>
        <dbReference type="Proteomes" id="UP000549911"/>
    </source>
</evidence>
<dbReference type="Pfam" id="PF17957">
    <property type="entry name" value="Big_7"/>
    <property type="match status" value="3"/>
</dbReference>
<accession>A0A7Y9H3A2</accession>
<evidence type="ECO:0000259" key="4">
    <source>
        <dbReference type="PROSITE" id="PS50853"/>
    </source>
</evidence>
<dbReference type="PANTHER" id="PTHR32208:SF21">
    <property type="entry name" value="LOW QUALITY PROTEIN: ALDEHYDE OXIDASE GLOX-LIKE"/>
    <property type="match status" value="1"/>
</dbReference>
<dbReference type="RefSeq" id="WP_179619447.1">
    <property type="nucleotide sequence ID" value="NZ_JACCBW010000002.1"/>
</dbReference>
<dbReference type="InterPro" id="IPR014756">
    <property type="entry name" value="Ig_E-set"/>
</dbReference>
<proteinExistence type="predicted"/>
<feature type="domain" description="Fibronectin type-III" evidence="4">
    <location>
        <begin position="41"/>
        <end position="130"/>
    </location>
</feature>
<dbReference type="InterPro" id="IPR015914">
    <property type="entry name" value="PAPs_N"/>
</dbReference>
<keyword evidence="2" id="KW-1015">Disulfide bond</keyword>
<name>A0A7Y9H3A2_9ACTN</name>
<gene>
    <name evidence="5" type="ORF">F4692_001944</name>
</gene>
<dbReference type="SMART" id="SM00612">
    <property type="entry name" value="Kelch"/>
    <property type="match status" value="2"/>
</dbReference>
<dbReference type="InterPro" id="IPR015202">
    <property type="entry name" value="GO-like_E_set"/>
</dbReference>
<dbReference type="GO" id="GO:0046872">
    <property type="term" value="F:metal ion binding"/>
    <property type="evidence" value="ECO:0007669"/>
    <property type="project" value="InterPro"/>
</dbReference>
<dbReference type="Pfam" id="PF13385">
    <property type="entry name" value="Laminin_G_3"/>
    <property type="match status" value="1"/>
</dbReference>
<dbReference type="SUPFAM" id="SSF49363">
    <property type="entry name" value="Purple acid phosphatase, N-terminal domain"/>
    <property type="match status" value="1"/>
</dbReference>
<reference evidence="5 6" key="2">
    <citation type="submission" date="2020-08" db="EMBL/GenBank/DDBJ databases">
        <title>The Agave Microbiome: Exploring the role of microbial communities in plant adaptations to desert environments.</title>
        <authorList>
            <person name="Partida-Martinez L.P."/>
        </authorList>
    </citation>
    <scope>NUCLEOTIDE SEQUENCE [LARGE SCALE GENOMIC DNA]</scope>
    <source>
        <strain evidence="5 6">AT2.17</strain>
    </source>
</reference>
<dbReference type="InterPro" id="IPR013320">
    <property type="entry name" value="ConA-like_dom_sf"/>
</dbReference>
<dbReference type="GO" id="GO:0005975">
    <property type="term" value="P:carbohydrate metabolic process"/>
    <property type="evidence" value="ECO:0007669"/>
    <property type="project" value="UniProtKB-ARBA"/>
</dbReference>
<keyword evidence="6" id="KW-1185">Reference proteome</keyword>
<reference evidence="5 6" key="1">
    <citation type="submission" date="2020-07" db="EMBL/GenBank/DDBJ databases">
        <authorList>
            <person name="Partida-Martinez L."/>
            <person name="Huntemann M."/>
            <person name="Clum A."/>
            <person name="Wang J."/>
            <person name="Palaniappan K."/>
            <person name="Ritter S."/>
            <person name="Chen I.-M."/>
            <person name="Stamatis D."/>
            <person name="Reddy T."/>
            <person name="O'Malley R."/>
            <person name="Daum C."/>
            <person name="Shapiro N."/>
            <person name="Ivanova N."/>
            <person name="Kyrpides N."/>
            <person name="Woyke T."/>
        </authorList>
    </citation>
    <scope>NUCLEOTIDE SEQUENCE [LARGE SCALE GENOMIC DNA]</scope>
    <source>
        <strain evidence="5 6">AT2.17</strain>
    </source>
</reference>
<dbReference type="SUPFAM" id="SSF50965">
    <property type="entry name" value="Galactose oxidase, central domain"/>
    <property type="match status" value="1"/>
</dbReference>
<dbReference type="Pfam" id="PF07250">
    <property type="entry name" value="Glyoxal_oxid_N"/>
    <property type="match status" value="1"/>
</dbReference>
<dbReference type="Proteomes" id="UP000549911">
    <property type="component" value="Unassembled WGS sequence"/>
</dbReference>
<dbReference type="PROSITE" id="PS50853">
    <property type="entry name" value="FN3"/>
    <property type="match status" value="1"/>
</dbReference>
<dbReference type="InterPro" id="IPR006652">
    <property type="entry name" value="Kelch_1"/>
</dbReference>
<protein>
    <recommendedName>
        <fullName evidence="4">Fibronectin type-III domain-containing protein</fullName>
    </recommendedName>
</protein>
<dbReference type="InterPro" id="IPR003961">
    <property type="entry name" value="FN3_dom"/>
</dbReference>
<keyword evidence="1 3" id="KW-0732">Signal</keyword>